<dbReference type="Proteomes" id="UP000595323">
    <property type="component" value="Segment"/>
</dbReference>
<keyword evidence="1" id="KW-0472">Membrane</keyword>
<evidence type="ECO:0000256" key="1">
    <source>
        <dbReference type="SAM" id="Phobius"/>
    </source>
</evidence>
<name>A0A7T3KDA8_9CAUD</name>
<reference evidence="2 3" key="1">
    <citation type="submission" date="2020-08" db="EMBL/GenBank/DDBJ databases">
        <authorList>
            <person name="Sorensen M.C.H."/>
        </authorList>
    </citation>
    <scope>NUCLEOTIDE SEQUENCE [LARGE SCALE GENOMIC DNA]</scope>
</reference>
<accession>A0A7T3KDA8</accession>
<feature type="transmembrane region" description="Helical" evidence="1">
    <location>
        <begin position="35"/>
        <end position="59"/>
    </location>
</feature>
<dbReference type="EMBL" id="MT863715">
    <property type="protein sequence ID" value="QPX63100.1"/>
    <property type="molecule type" value="Genomic_DNA"/>
</dbReference>
<keyword evidence="1" id="KW-0812">Transmembrane</keyword>
<keyword evidence="1" id="KW-1133">Transmembrane helix</keyword>
<evidence type="ECO:0000313" key="3">
    <source>
        <dbReference type="Proteomes" id="UP000595323"/>
    </source>
</evidence>
<protein>
    <submittedName>
        <fullName evidence="2">Uncharacterized protein</fullName>
    </submittedName>
</protein>
<sequence length="62" mass="7091">MLLLNEAILSLCFLQLYFKKNLRRLLRSIVGFSKLYCSIMLALILSGISLKSINVLFLIKLS</sequence>
<gene>
    <name evidence="2" type="ORF">F336_142</name>
</gene>
<keyword evidence="3" id="KW-1185">Reference proteome</keyword>
<proteinExistence type="predicted"/>
<organism evidence="2 3">
    <name type="scientific">Campylobacter phage F336</name>
    <dbReference type="NCBI Taxonomy" id="2794361"/>
    <lineage>
        <taxon>Viruses</taxon>
        <taxon>Duplodnaviria</taxon>
        <taxon>Heunggongvirae</taxon>
        <taxon>Uroviricota</taxon>
        <taxon>Caudoviricetes</taxon>
        <taxon>Connertonviridae</taxon>
        <taxon>Fletchervirus</taxon>
        <taxon>Fletchervirus F336</taxon>
    </lineage>
</organism>
<evidence type="ECO:0000313" key="2">
    <source>
        <dbReference type="EMBL" id="QPX63100.1"/>
    </source>
</evidence>